<keyword evidence="10" id="KW-0408">Iron</keyword>
<dbReference type="Gene3D" id="1.10.3820.10">
    <property type="entry name" value="Di-heme elbow motif domain"/>
    <property type="match status" value="1"/>
</dbReference>
<dbReference type="NCBIfam" id="TIGR03153">
    <property type="entry name" value="cytochr_NrfH"/>
    <property type="match status" value="1"/>
</dbReference>
<evidence type="ECO:0000256" key="10">
    <source>
        <dbReference type="ARBA" id="ARBA00023004"/>
    </source>
</evidence>
<organism evidence="15 16">
    <name type="scientific">Hoylesella timonensis</name>
    <dbReference type="NCBI Taxonomy" id="386414"/>
    <lineage>
        <taxon>Bacteria</taxon>
        <taxon>Pseudomonadati</taxon>
        <taxon>Bacteroidota</taxon>
        <taxon>Bacteroidia</taxon>
        <taxon>Bacteroidales</taxon>
        <taxon>Prevotellaceae</taxon>
        <taxon>Hoylesella</taxon>
    </lineage>
</organism>
<feature type="domain" description="NapC/NirT cytochrome c N-terminal" evidence="14">
    <location>
        <begin position="18"/>
        <end position="168"/>
    </location>
</feature>
<evidence type="ECO:0000256" key="3">
    <source>
        <dbReference type="ARBA" id="ARBA00022448"/>
    </source>
</evidence>
<evidence type="ECO:0000256" key="8">
    <source>
        <dbReference type="ARBA" id="ARBA00022982"/>
    </source>
</evidence>
<evidence type="ECO:0000313" key="15">
    <source>
        <dbReference type="EMBL" id="PNP96532.1"/>
    </source>
</evidence>
<dbReference type="InterPro" id="IPR017571">
    <property type="entry name" value="NrfH"/>
</dbReference>
<dbReference type="InterPro" id="IPR038266">
    <property type="entry name" value="NapC/NirT_cytc_sf"/>
</dbReference>
<keyword evidence="8" id="KW-0249">Electron transport</keyword>
<dbReference type="AlphaFoldDB" id="A0A2K0XPR9"/>
<comment type="subcellular location">
    <subcellularLocation>
        <location evidence="1">Cell membrane</location>
    </subcellularLocation>
</comment>
<evidence type="ECO:0000256" key="13">
    <source>
        <dbReference type="SAM" id="Phobius"/>
    </source>
</evidence>
<keyword evidence="7" id="KW-0479">Metal-binding</keyword>
<comment type="caution">
    <text evidence="15">The sequence shown here is derived from an EMBL/GenBank/DDBJ whole genome shotgun (WGS) entry which is preliminary data.</text>
</comment>
<feature type="region of interest" description="Disordered" evidence="12">
    <location>
        <begin position="170"/>
        <end position="191"/>
    </location>
</feature>
<evidence type="ECO:0000256" key="7">
    <source>
        <dbReference type="ARBA" id="ARBA00022723"/>
    </source>
</evidence>
<dbReference type="GO" id="GO:0005886">
    <property type="term" value="C:plasma membrane"/>
    <property type="evidence" value="ECO:0007669"/>
    <property type="project" value="UniProtKB-SubCell"/>
</dbReference>
<dbReference type="InterPro" id="IPR036280">
    <property type="entry name" value="Multihaem_cyt_sf"/>
</dbReference>
<dbReference type="Pfam" id="PF03264">
    <property type="entry name" value="Cytochrom_NNT"/>
    <property type="match status" value="1"/>
</dbReference>
<keyword evidence="9 13" id="KW-1133">Transmembrane helix</keyword>
<evidence type="ECO:0000256" key="11">
    <source>
        <dbReference type="ARBA" id="ARBA00023136"/>
    </source>
</evidence>
<dbReference type="PANTHER" id="PTHR30333:SF1">
    <property type="entry name" value="CYTOCHROME C-TYPE PROTEIN NAPC"/>
    <property type="match status" value="1"/>
</dbReference>
<keyword evidence="5" id="KW-0349">Heme</keyword>
<feature type="transmembrane region" description="Helical" evidence="13">
    <location>
        <begin position="20"/>
        <end position="39"/>
    </location>
</feature>
<accession>A0A2K0XPR9</accession>
<evidence type="ECO:0000256" key="2">
    <source>
        <dbReference type="ARBA" id="ARBA00007395"/>
    </source>
</evidence>
<evidence type="ECO:0000256" key="9">
    <source>
        <dbReference type="ARBA" id="ARBA00022989"/>
    </source>
</evidence>
<dbReference type="RefSeq" id="WP_103002478.1">
    <property type="nucleotide sequence ID" value="NZ_CALTZV010000041.1"/>
</dbReference>
<dbReference type="Proteomes" id="UP000236634">
    <property type="component" value="Unassembled WGS sequence"/>
</dbReference>
<keyword evidence="6 13" id="KW-0812">Transmembrane</keyword>
<proteinExistence type="inferred from homology"/>
<comment type="similarity">
    <text evidence="2">Belongs to the NapC/NirT/NrfH family.</text>
</comment>
<dbReference type="PANTHER" id="PTHR30333">
    <property type="entry name" value="CYTOCHROME C-TYPE PROTEIN"/>
    <property type="match status" value="1"/>
</dbReference>
<dbReference type="InterPro" id="IPR051174">
    <property type="entry name" value="Cytochrome_c-type_ET"/>
</dbReference>
<evidence type="ECO:0000256" key="1">
    <source>
        <dbReference type="ARBA" id="ARBA00004236"/>
    </source>
</evidence>
<evidence type="ECO:0000256" key="5">
    <source>
        <dbReference type="ARBA" id="ARBA00022617"/>
    </source>
</evidence>
<keyword evidence="3" id="KW-0813">Transport</keyword>
<name>A0A2K0XPR9_9BACT</name>
<dbReference type="SUPFAM" id="SSF48695">
    <property type="entry name" value="Multiheme cytochromes"/>
    <property type="match status" value="1"/>
</dbReference>
<evidence type="ECO:0000256" key="4">
    <source>
        <dbReference type="ARBA" id="ARBA00022475"/>
    </source>
</evidence>
<evidence type="ECO:0000256" key="12">
    <source>
        <dbReference type="SAM" id="MobiDB-lite"/>
    </source>
</evidence>
<dbReference type="GO" id="GO:0009061">
    <property type="term" value="P:anaerobic respiration"/>
    <property type="evidence" value="ECO:0007669"/>
    <property type="project" value="TreeGrafter"/>
</dbReference>
<keyword evidence="11 13" id="KW-0472">Membrane</keyword>
<reference evidence="15 16" key="1">
    <citation type="submission" date="2017-03" db="EMBL/GenBank/DDBJ databases">
        <authorList>
            <person name="Afonso C.L."/>
            <person name="Miller P.J."/>
            <person name="Scott M.A."/>
            <person name="Spackman E."/>
            <person name="Goraichik I."/>
            <person name="Dimitrov K.M."/>
            <person name="Suarez D.L."/>
            <person name="Swayne D.E."/>
        </authorList>
    </citation>
    <scope>NUCLEOTIDE SEQUENCE [LARGE SCALE GENOMIC DNA]</scope>
    <source>
        <strain evidence="15 16">DNF00076</strain>
    </source>
</reference>
<keyword evidence="4" id="KW-1003">Cell membrane</keyword>
<evidence type="ECO:0000259" key="14">
    <source>
        <dbReference type="Pfam" id="PF03264"/>
    </source>
</evidence>
<sequence length="202" mass="22754">MNLRKLSNWKNALTYRQKVAGLMTLGVIVGLAGLFAYLLRMHTYIIGDDPAACVNCHIMTPYYATWSHSSHGRDATCNDCHVPHQNLFMKYYFKGKDGMKHVYYFVTNGEAQTIKAEDASARVIMDNCIRCHTQLNQELVKTGRMDYMMAKRGEGLACWECHKDVPHGGMNSLSSTPHAETQVPLPGSPVPSWLQSLLDKEK</sequence>
<dbReference type="InterPro" id="IPR005126">
    <property type="entry name" value="NapC/NirT_cyt_c_N"/>
</dbReference>
<dbReference type="EMBL" id="NBAX01000001">
    <property type="protein sequence ID" value="PNP96532.1"/>
    <property type="molecule type" value="Genomic_DNA"/>
</dbReference>
<evidence type="ECO:0000256" key="6">
    <source>
        <dbReference type="ARBA" id="ARBA00022692"/>
    </source>
</evidence>
<evidence type="ECO:0000313" key="16">
    <source>
        <dbReference type="Proteomes" id="UP000236634"/>
    </source>
</evidence>
<dbReference type="GO" id="GO:0009055">
    <property type="term" value="F:electron transfer activity"/>
    <property type="evidence" value="ECO:0007669"/>
    <property type="project" value="TreeGrafter"/>
</dbReference>
<protein>
    <submittedName>
        <fullName evidence="15">Cytochrome c nitrite reductase small subunit</fullName>
    </submittedName>
</protein>
<dbReference type="GO" id="GO:0046872">
    <property type="term" value="F:metal ion binding"/>
    <property type="evidence" value="ECO:0007669"/>
    <property type="project" value="UniProtKB-KW"/>
</dbReference>
<dbReference type="GO" id="GO:0022900">
    <property type="term" value="P:electron transport chain"/>
    <property type="evidence" value="ECO:0007669"/>
    <property type="project" value="InterPro"/>
</dbReference>
<gene>
    <name evidence="15" type="ORF">BFS16_01225</name>
</gene>